<organism evidence="7 8">
    <name type="scientific">Flectobacillus longus</name>
    <dbReference type="NCBI Taxonomy" id="2984207"/>
    <lineage>
        <taxon>Bacteria</taxon>
        <taxon>Pseudomonadati</taxon>
        <taxon>Bacteroidota</taxon>
        <taxon>Cytophagia</taxon>
        <taxon>Cytophagales</taxon>
        <taxon>Flectobacillaceae</taxon>
        <taxon>Flectobacillus</taxon>
    </lineage>
</organism>
<feature type="transmembrane region" description="Helical" evidence="6">
    <location>
        <begin position="34"/>
        <end position="52"/>
    </location>
</feature>
<feature type="transmembrane region" description="Helical" evidence="6">
    <location>
        <begin position="306"/>
        <end position="327"/>
    </location>
</feature>
<evidence type="ECO:0000313" key="7">
    <source>
        <dbReference type="EMBL" id="MDI9864949.1"/>
    </source>
</evidence>
<dbReference type="RefSeq" id="WP_283370039.1">
    <property type="nucleotide sequence ID" value="NZ_JASHID010000007.1"/>
</dbReference>
<comment type="similarity">
    <text evidence="2">Belongs to the autoinducer-2 exporter (AI-2E) (TC 2.A.86) family.</text>
</comment>
<keyword evidence="4 6" id="KW-1133">Transmembrane helix</keyword>
<feature type="transmembrane region" description="Helical" evidence="6">
    <location>
        <begin position="195"/>
        <end position="221"/>
    </location>
</feature>
<feature type="transmembrane region" description="Helical" evidence="6">
    <location>
        <begin position="142"/>
        <end position="164"/>
    </location>
</feature>
<evidence type="ECO:0000256" key="3">
    <source>
        <dbReference type="ARBA" id="ARBA00022692"/>
    </source>
</evidence>
<dbReference type="EMBL" id="JASHID010000007">
    <property type="protein sequence ID" value="MDI9864949.1"/>
    <property type="molecule type" value="Genomic_DNA"/>
</dbReference>
<keyword evidence="3 6" id="KW-0812">Transmembrane</keyword>
<feature type="transmembrane region" description="Helical" evidence="6">
    <location>
        <begin position="227"/>
        <end position="256"/>
    </location>
</feature>
<dbReference type="PANTHER" id="PTHR21716">
    <property type="entry name" value="TRANSMEMBRANE PROTEIN"/>
    <property type="match status" value="1"/>
</dbReference>
<comment type="caution">
    <text evidence="7">The sequence shown here is derived from an EMBL/GenBank/DDBJ whole genome shotgun (WGS) entry which is preliminary data.</text>
</comment>
<evidence type="ECO:0000313" key="8">
    <source>
        <dbReference type="Proteomes" id="UP001236569"/>
    </source>
</evidence>
<evidence type="ECO:0000256" key="4">
    <source>
        <dbReference type="ARBA" id="ARBA00022989"/>
    </source>
</evidence>
<comment type="subcellular location">
    <subcellularLocation>
        <location evidence="1">Membrane</location>
        <topology evidence="1">Multi-pass membrane protein</topology>
    </subcellularLocation>
</comment>
<gene>
    <name evidence="7" type="ORF">QM480_11480</name>
</gene>
<sequence>MKFDILSNTLLRQIALILSIFLLGGLLFIHLDSFIPALLGAYTLYILLGGWVKKMEEKWKMSRSVAITIVMLGSFLMFLLPMYFVGQVLFNSHTLALDQYSSFFKAVKGFVEQIEVKYQVNLLDEKSLDKVFSWITQSATQLLNGAVNGVTGIFLSYLILYFMLRERELLDKTLIKIFPLNQENSEQLLGEVNKLVFSNAIGIPVIGIVQGVTGLLIYLILGVPNAVLWFLVTCIVSMIPILGSALAYIPVSILLFANHENVRGMIMLLYGFFVIGSVDNIFRIWLQNKLGDTHPLITLFGVIVGVQLWGFTGLIFGPILFSLFLLLSTYYGREFQGKDENNSSSLM</sequence>
<dbReference type="InterPro" id="IPR002549">
    <property type="entry name" value="AI-2E-like"/>
</dbReference>
<dbReference type="PANTHER" id="PTHR21716:SF4">
    <property type="entry name" value="TRANSMEMBRANE PROTEIN 245"/>
    <property type="match status" value="1"/>
</dbReference>
<evidence type="ECO:0000256" key="2">
    <source>
        <dbReference type="ARBA" id="ARBA00009773"/>
    </source>
</evidence>
<keyword evidence="8" id="KW-1185">Reference proteome</keyword>
<feature type="transmembrane region" description="Helical" evidence="6">
    <location>
        <begin position="268"/>
        <end position="286"/>
    </location>
</feature>
<evidence type="ECO:0000256" key="6">
    <source>
        <dbReference type="SAM" id="Phobius"/>
    </source>
</evidence>
<feature type="transmembrane region" description="Helical" evidence="6">
    <location>
        <begin position="64"/>
        <end position="85"/>
    </location>
</feature>
<reference evidence="7 8" key="1">
    <citation type="submission" date="2023-05" db="EMBL/GenBank/DDBJ databases">
        <title>Novel species of genus Flectobacillus isolated from stream in China.</title>
        <authorList>
            <person name="Lu H."/>
        </authorList>
    </citation>
    <scope>NUCLEOTIDE SEQUENCE [LARGE SCALE GENOMIC DNA]</scope>
    <source>
        <strain evidence="7 8">DC10W</strain>
    </source>
</reference>
<dbReference type="Pfam" id="PF01594">
    <property type="entry name" value="AI-2E_transport"/>
    <property type="match status" value="1"/>
</dbReference>
<dbReference type="Proteomes" id="UP001236569">
    <property type="component" value="Unassembled WGS sequence"/>
</dbReference>
<proteinExistence type="inferred from homology"/>
<keyword evidence="5 6" id="KW-0472">Membrane</keyword>
<evidence type="ECO:0000256" key="5">
    <source>
        <dbReference type="ARBA" id="ARBA00023136"/>
    </source>
</evidence>
<protein>
    <submittedName>
        <fullName evidence="7">AI-2E family transporter</fullName>
    </submittedName>
</protein>
<feature type="transmembrane region" description="Helical" evidence="6">
    <location>
        <begin position="9"/>
        <end position="28"/>
    </location>
</feature>
<evidence type="ECO:0000256" key="1">
    <source>
        <dbReference type="ARBA" id="ARBA00004141"/>
    </source>
</evidence>
<accession>A0ABT6YMX0</accession>
<name>A0ABT6YMX0_9BACT</name>